<accession>A0ABR1WS31</accession>
<gene>
    <name evidence="1" type="ORF">PG997_007137</name>
</gene>
<name>A0ABR1WS31_9PEZI</name>
<evidence type="ECO:0000313" key="1">
    <source>
        <dbReference type="EMBL" id="KAK8085866.1"/>
    </source>
</evidence>
<dbReference type="RefSeq" id="XP_066670375.1">
    <property type="nucleotide sequence ID" value="XM_066811452.1"/>
</dbReference>
<keyword evidence="2" id="KW-1185">Reference proteome</keyword>
<dbReference type="GeneID" id="92044512"/>
<dbReference type="EMBL" id="JAQQWN010000005">
    <property type="protein sequence ID" value="KAK8085866.1"/>
    <property type="molecule type" value="Genomic_DNA"/>
</dbReference>
<sequence>MPIYRVSKPPPLGDPIRKHYATTNPKGSCNCNTSVIRMPGFGVESWGPGILDSMTANLRHKKRTFQKVQFAKLTSWEAVADIADSWKPASRPVLPKYTAPLTGFRFGAYFWVAELQPILRWAVRALSSGLRHVI</sequence>
<comment type="caution">
    <text evidence="1">The sequence shown here is derived from an EMBL/GenBank/DDBJ whole genome shotgun (WGS) entry which is preliminary data.</text>
</comment>
<dbReference type="Proteomes" id="UP001433268">
    <property type="component" value="Unassembled WGS sequence"/>
</dbReference>
<reference evidence="1 2" key="1">
    <citation type="submission" date="2023-01" db="EMBL/GenBank/DDBJ databases">
        <title>Analysis of 21 Apiospora genomes using comparative genomics revels a genus with tremendous synthesis potential of carbohydrate active enzymes and secondary metabolites.</title>
        <authorList>
            <person name="Sorensen T."/>
        </authorList>
    </citation>
    <scope>NUCLEOTIDE SEQUENCE [LARGE SCALE GENOMIC DNA]</scope>
    <source>
        <strain evidence="1 2">CBS 114990</strain>
    </source>
</reference>
<protein>
    <submittedName>
        <fullName evidence="1">Uncharacterized protein</fullName>
    </submittedName>
</protein>
<evidence type="ECO:0000313" key="2">
    <source>
        <dbReference type="Proteomes" id="UP001433268"/>
    </source>
</evidence>
<organism evidence="1 2">
    <name type="scientific">Apiospora hydei</name>
    <dbReference type="NCBI Taxonomy" id="1337664"/>
    <lineage>
        <taxon>Eukaryota</taxon>
        <taxon>Fungi</taxon>
        <taxon>Dikarya</taxon>
        <taxon>Ascomycota</taxon>
        <taxon>Pezizomycotina</taxon>
        <taxon>Sordariomycetes</taxon>
        <taxon>Xylariomycetidae</taxon>
        <taxon>Amphisphaeriales</taxon>
        <taxon>Apiosporaceae</taxon>
        <taxon>Apiospora</taxon>
    </lineage>
</organism>
<proteinExistence type="predicted"/>